<evidence type="ECO:0000256" key="12">
    <source>
        <dbReference type="RuleBase" id="RU003955"/>
    </source>
</evidence>
<reference evidence="13 14" key="1">
    <citation type="submission" date="2023-12" db="EMBL/GenBank/DDBJ databases">
        <title>A high-quality genome assembly for Dillenia turbinata (Dilleniales).</title>
        <authorList>
            <person name="Chanderbali A."/>
        </authorList>
    </citation>
    <scope>NUCLEOTIDE SEQUENCE [LARGE SCALE GENOMIC DNA]</scope>
    <source>
        <strain evidence="13">LSX21</strain>
        <tissue evidence="13">Leaf</tissue>
    </source>
</reference>
<evidence type="ECO:0000313" key="13">
    <source>
        <dbReference type="EMBL" id="KAK6941329.1"/>
    </source>
</evidence>
<keyword evidence="10 11" id="KW-0456">Lyase</keyword>
<dbReference type="EMBL" id="JBAMMX010000004">
    <property type="protein sequence ID" value="KAK6941329.1"/>
    <property type="molecule type" value="Genomic_DNA"/>
</dbReference>
<dbReference type="InterPro" id="IPR024083">
    <property type="entry name" value="Fumarase/histidase_N"/>
</dbReference>
<comment type="catalytic activity">
    <reaction evidence="12">
        <text>L-phenylalanine = (E)-cinnamate + NH4(+)</text>
        <dbReference type="Rhea" id="RHEA:21384"/>
        <dbReference type="ChEBI" id="CHEBI:15669"/>
        <dbReference type="ChEBI" id="CHEBI:28938"/>
        <dbReference type="ChEBI" id="CHEBI:58095"/>
        <dbReference type="EC" id="4.3.1.24"/>
    </reaction>
</comment>
<dbReference type="InterPro" id="IPR008948">
    <property type="entry name" value="L-Aspartase-like"/>
</dbReference>
<dbReference type="AlphaFoldDB" id="A0AAN8W0Z0"/>
<comment type="subunit">
    <text evidence="5">Homotetramer.</text>
</comment>
<dbReference type="GO" id="GO:0009698">
    <property type="term" value="P:phenylpropanoid metabolic process"/>
    <property type="evidence" value="ECO:0007669"/>
    <property type="project" value="UniProtKB-KW"/>
</dbReference>
<evidence type="ECO:0000256" key="7">
    <source>
        <dbReference type="ARBA" id="ARBA00022490"/>
    </source>
</evidence>
<dbReference type="InterPro" id="IPR005922">
    <property type="entry name" value="Phe_NH3-lyase"/>
</dbReference>
<keyword evidence="9" id="KW-0585">Phenylalanine catabolism</keyword>
<dbReference type="GO" id="GO:0045548">
    <property type="term" value="F:phenylalanine ammonia-lyase activity"/>
    <property type="evidence" value="ECO:0007669"/>
    <property type="project" value="UniProtKB-EC"/>
</dbReference>
<dbReference type="EC" id="4.3.1.24" evidence="6 12"/>
<evidence type="ECO:0000313" key="14">
    <source>
        <dbReference type="Proteomes" id="UP001370490"/>
    </source>
</evidence>
<comment type="caution">
    <text evidence="13">The sequence shown here is derived from an EMBL/GenBank/DDBJ whole genome shotgun (WGS) entry which is preliminary data.</text>
</comment>
<dbReference type="InterPro" id="IPR022313">
    <property type="entry name" value="Phe/His_NH3-lyase_AS"/>
</dbReference>
<comment type="pathway">
    <text evidence="3 12">Phenylpropanoid metabolism; trans-cinnamate biosynthesis; trans-cinnamate from L-phenylalanine: step 1/1.</text>
</comment>
<evidence type="ECO:0000256" key="11">
    <source>
        <dbReference type="RuleBase" id="RU003954"/>
    </source>
</evidence>
<evidence type="ECO:0000256" key="2">
    <source>
        <dbReference type="ARBA" id="ARBA00004496"/>
    </source>
</evidence>
<evidence type="ECO:0000256" key="5">
    <source>
        <dbReference type="ARBA" id="ARBA00011881"/>
    </source>
</evidence>
<dbReference type="SUPFAM" id="SSF48557">
    <property type="entry name" value="L-aspartase-like"/>
    <property type="match status" value="1"/>
</dbReference>
<comment type="subcellular location">
    <subcellularLocation>
        <location evidence="2 12">Cytoplasm</location>
    </subcellularLocation>
</comment>
<evidence type="ECO:0000256" key="4">
    <source>
        <dbReference type="ARBA" id="ARBA00007238"/>
    </source>
</evidence>
<dbReference type="Gene3D" id="1.10.275.10">
    <property type="entry name" value="Fumarase/aspartase (N-terminal domain)"/>
    <property type="match status" value="1"/>
</dbReference>
<evidence type="ECO:0000256" key="1">
    <source>
        <dbReference type="ARBA" id="ARBA00002235"/>
    </source>
</evidence>
<dbReference type="CDD" id="cd00332">
    <property type="entry name" value="PAL-HAL"/>
    <property type="match status" value="1"/>
</dbReference>
<evidence type="ECO:0000256" key="10">
    <source>
        <dbReference type="ARBA" id="ARBA00023239"/>
    </source>
</evidence>
<dbReference type="PANTHER" id="PTHR10362">
    <property type="entry name" value="HISTIDINE AMMONIA-LYASE"/>
    <property type="match status" value="1"/>
</dbReference>
<dbReference type="GO" id="GO:0005737">
    <property type="term" value="C:cytoplasm"/>
    <property type="evidence" value="ECO:0007669"/>
    <property type="project" value="UniProtKB-SubCell"/>
</dbReference>
<comment type="similarity">
    <text evidence="4 11">Belongs to the PAL/histidase family.</text>
</comment>
<dbReference type="Pfam" id="PF00221">
    <property type="entry name" value="Lyase_aromatic"/>
    <property type="match status" value="1"/>
</dbReference>
<dbReference type="NCBIfam" id="TIGR01226">
    <property type="entry name" value="phe_am_lyase"/>
    <property type="match status" value="1"/>
</dbReference>
<keyword evidence="8 12" id="KW-0587">Phenylpropanoid metabolism</keyword>
<dbReference type="Proteomes" id="UP001370490">
    <property type="component" value="Unassembled WGS sequence"/>
</dbReference>
<evidence type="ECO:0000256" key="3">
    <source>
        <dbReference type="ARBA" id="ARBA00005138"/>
    </source>
</evidence>
<dbReference type="Gene3D" id="1.10.274.20">
    <property type="entry name" value="Phenylalanine ammonia-lyase 1, domain 3"/>
    <property type="match status" value="1"/>
</dbReference>
<accession>A0AAN8W0Z0</accession>
<dbReference type="FunFam" id="1.10.275.10:FF:000009">
    <property type="entry name" value="Phenylalanine ammonia-lyase"/>
    <property type="match status" value="1"/>
</dbReference>
<dbReference type="Gene3D" id="1.20.200.10">
    <property type="entry name" value="Fumarase/aspartase (Central domain)"/>
    <property type="match status" value="1"/>
</dbReference>
<dbReference type="PROSITE" id="PS00488">
    <property type="entry name" value="PAL_HISTIDASE"/>
    <property type="match status" value="1"/>
</dbReference>
<evidence type="ECO:0000256" key="6">
    <source>
        <dbReference type="ARBA" id="ARBA00012139"/>
    </source>
</evidence>
<dbReference type="GO" id="GO:0006559">
    <property type="term" value="P:L-phenylalanine catabolic process"/>
    <property type="evidence" value="ECO:0007669"/>
    <property type="project" value="UniProtKB-KW"/>
</dbReference>
<comment type="function">
    <text evidence="1">This is a key enzyme of plant metabolism catalyzing the first reaction in the biosynthesis from L-phenylalanine of a wide variety of natural products based on the phenylpropane skeleton.</text>
</comment>
<proteinExistence type="inferred from homology"/>
<gene>
    <name evidence="13" type="ORF">RJ641_026706</name>
</gene>
<keyword evidence="7" id="KW-0963">Cytoplasm</keyword>
<dbReference type="InterPro" id="IPR023144">
    <property type="entry name" value="Phe_NH3-lyase_shielding_dom_sf"/>
</dbReference>
<protein>
    <recommendedName>
        <fullName evidence="6 12">Phenylalanine ammonia-lyase</fullName>
        <ecNumber evidence="6 12">4.3.1.24</ecNumber>
    </recommendedName>
</protein>
<name>A0AAN8W0Z0_9MAGN</name>
<sequence length="719" mass="79492">MATAFASQTLSLPEYEKNPICVSGDSCDSTGSHWKKAAEAMQCSHYDEVEKMVSQFAETQFVDIRGTTLTVAQVTAIARRAEVEIRLDESVARERVAKSANWVAENISRGTDTYGVTTGFGATSHRRTNKTSDLQTELIRFLNAGVIGKENLPSSYSKASMLVRANTLMQGYSGIRWEILEAIAKLMNQNLIPKLPLRGTITASGDLVPLSYIAGLITGRHNSQVVTPEGEEITALEALKRAGILAPFELQAKEGLALVNGTAVGSAVAATVCFDANVLAVLAEVLSALFCEVMHGKPEFADPLTHKLKHHAGQIEAAAIMEHLLDQSDYIKEAKLRHKKDPLTKPKQDRYALRTSPQWLGPQIEVIRMATHSIEREINSVNDNPLIDVARNIALHGGNFQGTPIGVSMDNLRIAIAAIGKLMFAQFSELVNDYYNNGLPSNLSAGPNPSLDYGFKGTEIAMAAYCSELQYLANPVTTHVQSAEQHNQDVNSLGLVSARKSAEAIEILKLMSSTYMVALSQAIDLRHLEENMRQVMKNIVQQVVRKTLYVSQDGSLLVTRFCEKQLLQVIEHEHVFTYIDDPTNPSYSLVPKLREVLVEKSLKDGESKVEDENGNGYLIFKRIPVFLEELKARLDDEIPKARERFDKGESLVENRISKCRTFPVYDFVRREVGTEILSGAKKISPGEDIEKVYERINEGKLGDVLLKCLAFWDGSVRAI</sequence>
<keyword evidence="14" id="KW-1185">Reference proteome</keyword>
<dbReference type="InterPro" id="IPR001106">
    <property type="entry name" value="Aromatic_Lyase"/>
</dbReference>
<evidence type="ECO:0000256" key="8">
    <source>
        <dbReference type="ARBA" id="ARBA00023051"/>
    </source>
</evidence>
<evidence type="ECO:0000256" key="9">
    <source>
        <dbReference type="ARBA" id="ARBA00023232"/>
    </source>
</evidence>
<organism evidence="13 14">
    <name type="scientific">Dillenia turbinata</name>
    <dbReference type="NCBI Taxonomy" id="194707"/>
    <lineage>
        <taxon>Eukaryota</taxon>
        <taxon>Viridiplantae</taxon>
        <taxon>Streptophyta</taxon>
        <taxon>Embryophyta</taxon>
        <taxon>Tracheophyta</taxon>
        <taxon>Spermatophyta</taxon>
        <taxon>Magnoliopsida</taxon>
        <taxon>eudicotyledons</taxon>
        <taxon>Gunneridae</taxon>
        <taxon>Pentapetalae</taxon>
        <taxon>Dilleniales</taxon>
        <taxon>Dilleniaceae</taxon>
        <taxon>Dillenia</taxon>
    </lineage>
</organism>